<accession>A0A6U5X0E2</accession>
<proteinExistence type="predicted"/>
<dbReference type="Gene3D" id="2.80.10.50">
    <property type="match status" value="1"/>
</dbReference>
<dbReference type="InterPro" id="IPR036300">
    <property type="entry name" value="MIR_dom_sf"/>
</dbReference>
<feature type="region of interest" description="Disordered" evidence="1">
    <location>
        <begin position="286"/>
        <end position="311"/>
    </location>
</feature>
<gene>
    <name evidence="2" type="ORF">GTHE00462_LOCUS5003</name>
    <name evidence="3" type="ORF">GTHE00462_LOCUS5004</name>
</gene>
<dbReference type="InterPro" id="IPR055325">
    <property type="entry name" value="CF161"/>
</dbReference>
<evidence type="ECO:0000313" key="2">
    <source>
        <dbReference type="EMBL" id="CAE2260784.1"/>
    </source>
</evidence>
<dbReference type="GO" id="GO:0060271">
    <property type="term" value="P:cilium assembly"/>
    <property type="evidence" value="ECO:0007669"/>
    <property type="project" value="TreeGrafter"/>
</dbReference>
<dbReference type="Pfam" id="PF24569">
    <property type="entry name" value="CFAP161"/>
    <property type="match status" value="1"/>
</dbReference>
<dbReference type="OMA" id="IIHCKTN"/>
<protein>
    <submittedName>
        <fullName evidence="3">Uncharacterized protein</fullName>
    </submittedName>
</protein>
<evidence type="ECO:0000256" key="1">
    <source>
        <dbReference type="SAM" id="MobiDB-lite"/>
    </source>
</evidence>
<dbReference type="PANTHER" id="PTHR24274">
    <property type="entry name" value="CILIA- AND FLAGELLA-ASSOCIATED PROTEIN 161"/>
    <property type="match status" value="1"/>
</dbReference>
<evidence type="ECO:0000313" key="3">
    <source>
        <dbReference type="EMBL" id="CAE2260798.1"/>
    </source>
</evidence>
<sequence length="311" mass="35873">MEFLYTRQQMEGYKGYNARVKIGNWSEDMELEAARLKNFLLKKDRGELKSTQAEQRFAHALQPVELKPKANDGYVHFGDVIMLFNQATDGCLACDPQENLSDESFATTSTWYTEPCARNTFEIKRWEGRGDKKDAMFDFQDDIVHFGQKIQIKCNPLITGGENAFLTSYPKTPTSYSRYTRNQEVAMSLNGGWSSVWEIQYLDPQFKMEMEGQAVPTNAPLAILHCSTHQHLASNVVKYRNDFGTEYEMFCKTFNDIMKGQLGTRDRTMLEECNRWCFVSSIPSEEDAIAQEQEQEAERREEEEEENANGN</sequence>
<reference evidence="3" key="1">
    <citation type="submission" date="2021-01" db="EMBL/GenBank/DDBJ databases">
        <authorList>
            <person name="Corre E."/>
            <person name="Pelletier E."/>
            <person name="Niang G."/>
            <person name="Scheremetjew M."/>
            <person name="Finn R."/>
            <person name="Kale V."/>
            <person name="Holt S."/>
            <person name="Cochrane G."/>
            <person name="Meng A."/>
            <person name="Brown T."/>
            <person name="Cohen L."/>
        </authorList>
    </citation>
    <scope>NUCLEOTIDE SEQUENCE</scope>
    <source>
        <strain evidence="3">CCMP 2712</strain>
    </source>
</reference>
<name>A0A6U5X0E2_GUITH</name>
<dbReference type="GO" id="GO:0031514">
    <property type="term" value="C:motile cilium"/>
    <property type="evidence" value="ECO:0007669"/>
    <property type="project" value="TreeGrafter"/>
</dbReference>
<dbReference type="AlphaFoldDB" id="A0A6U5X0E2"/>
<dbReference type="EMBL" id="HBKN01006277">
    <property type="protein sequence ID" value="CAE2260784.1"/>
    <property type="molecule type" value="Transcribed_RNA"/>
</dbReference>
<dbReference type="PANTHER" id="PTHR24274:SF1">
    <property type="entry name" value="CILIA- AND FLAGELLA-ASSOCIATED PROTEIN 161"/>
    <property type="match status" value="1"/>
</dbReference>
<dbReference type="EMBL" id="HBKN01006278">
    <property type="protein sequence ID" value="CAE2260798.1"/>
    <property type="molecule type" value="Transcribed_RNA"/>
</dbReference>
<organism evidence="3">
    <name type="scientific">Guillardia theta</name>
    <name type="common">Cryptophyte</name>
    <name type="synonym">Cryptomonas phi</name>
    <dbReference type="NCBI Taxonomy" id="55529"/>
    <lineage>
        <taxon>Eukaryota</taxon>
        <taxon>Cryptophyceae</taxon>
        <taxon>Pyrenomonadales</taxon>
        <taxon>Geminigeraceae</taxon>
        <taxon>Guillardia</taxon>
    </lineage>
</organism>
<dbReference type="SUPFAM" id="SSF82109">
    <property type="entry name" value="MIR domain"/>
    <property type="match status" value="1"/>
</dbReference>